<evidence type="ECO:0000313" key="3">
    <source>
        <dbReference type="Proteomes" id="UP000509761"/>
    </source>
</evidence>
<dbReference type="RefSeq" id="WP_089690608.1">
    <property type="nucleotide sequence ID" value="NZ_CP054580.1"/>
</dbReference>
<protein>
    <recommendedName>
        <fullName evidence="1">Phage tail collar domain-containing protein</fullName>
    </recommendedName>
</protein>
<proteinExistence type="predicted"/>
<dbReference type="InterPro" id="IPR011083">
    <property type="entry name" value="Phage_tail_collar_dom"/>
</dbReference>
<dbReference type="AlphaFoldDB" id="A0AAP9SYL2"/>
<accession>A0AAP9SYL2</accession>
<reference evidence="2 3" key="1">
    <citation type="submission" date="2019-12" db="EMBL/GenBank/DDBJ databases">
        <title>Genome sequencing and assembly of endphytes of Porphyra tenera.</title>
        <authorList>
            <person name="Park J.M."/>
            <person name="Shin R."/>
            <person name="Jo S.H."/>
        </authorList>
    </citation>
    <scope>NUCLEOTIDE SEQUENCE [LARGE SCALE GENOMIC DNA]</scope>
    <source>
        <strain evidence="2 3">GPM3</strain>
    </source>
</reference>
<dbReference type="Proteomes" id="UP000509761">
    <property type="component" value="Chromosome"/>
</dbReference>
<dbReference type="Gene3D" id="3.90.1340.10">
    <property type="entry name" value="Phage tail collar domain"/>
    <property type="match status" value="1"/>
</dbReference>
<dbReference type="SUPFAM" id="SSF88874">
    <property type="entry name" value="Receptor-binding domain of short tail fibre protein gp12"/>
    <property type="match status" value="1"/>
</dbReference>
<evidence type="ECO:0000313" key="2">
    <source>
        <dbReference type="EMBL" id="QKS22714.1"/>
    </source>
</evidence>
<keyword evidence="3" id="KW-1185">Reference proteome</keyword>
<feature type="domain" description="Phage tail collar" evidence="1">
    <location>
        <begin position="6"/>
        <end position="62"/>
    </location>
</feature>
<dbReference type="Pfam" id="PF07484">
    <property type="entry name" value="Collar"/>
    <property type="match status" value="1"/>
</dbReference>
<dbReference type="InterPro" id="IPR037053">
    <property type="entry name" value="Phage_tail_collar_dom_sf"/>
</dbReference>
<dbReference type="EMBL" id="CP054580">
    <property type="protein sequence ID" value="QKS22714.1"/>
    <property type="molecule type" value="Genomic_DNA"/>
</dbReference>
<evidence type="ECO:0000259" key="1">
    <source>
        <dbReference type="Pfam" id="PF07484"/>
    </source>
</evidence>
<name>A0AAP9SYL2_9GAMM</name>
<sequence length="181" mass="19065">MDPFLGEIKMLGFPWAPVGWGLCSGTQLSIAQYQALFSLLGAVYGGNGQTTFNLPDLRGRMPRGQGQGAGMPNATIGEQAGAENRTLTINQMPQHTHAAGAMTTPDAANEDTPATGDYLASGKVNLNDPVRNYYRGTPSGTVELGNGQTGITGGSQPFNVMNPYLALNFSIALQGIYPSRQ</sequence>
<organism evidence="2 3">
    <name type="scientific">Vreelandella titanicae</name>
    <dbReference type="NCBI Taxonomy" id="664683"/>
    <lineage>
        <taxon>Bacteria</taxon>
        <taxon>Pseudomonadati</taxon>
        <taxon>Pseudomonadota</taxon>
        <taxon>Gammaproteobacteria</taxon>
        <taxon>Oceanospirillales</taxon>
        <taxon>Halomonadaceae</taxon>
        <taxon>Vreelandella</taxon>
    </lineage>
</organism>
<gene>
    <name evidence="2" type="ORF">FX987_00465</name>
</gene>